<gene>
    <name evidence="1" type="ORF">CUESP1_2202</name>
</gene>
<sequence length="42" mass="4837">MNKKYKYKSNGNIDENLPLSKVVLDIDGERLALKKLFQKNIG</sequence>
<keyword evidence="2" id="KW-1185">Reference proteome</keyword>
<organism evidence="1 2">
    <name type="scientific">[Clostridium] ultunense Esp</name>
    <dbReference type="NCBI Taxonomy" id="1288971"/>
    <lineage>
        <taxon>Bacteria</taxon>
        <taxon>Bacillati</taxon>
        <taxon>Bacillota</taxon>
        <taxon>Tissierellia</taxon>
        <taxon>Tissierellales</taxon>
        <taxon>Tepidimicrobiaceae</taxon>
        <taxon>Schnuerera</taxon>
    </lineage>
</organism>
<proteinExistence type="predicted"/>
<evidence type="ECO:0000313" key="1">
    <source>
        <dbReference type="EMBL" id="SHD77556.1"/>
    </source>
</evidence>
<name>A0A1M4PPZ5_9FIRM</name>
<evidence type="ECO:0000313" key="2">
    <source>
        <dbReference type="Proteomes" id="UP000245423"/>
    </source>
</evidence>
<dbReference type="EMBL" id="LT669839">
    <property type="protein sequence ID" value="SHD77556.1"/>
    <property type="molecule type" value="Genomic_DNA"/>
</dbReference>
<reference evidence="1 2" key="1">
    <citation type="submission" date="2016-11" db="EMBL/GenBank/DDBJ databases">
        <authorList>
            <person name="Manzoor S."/>
        </authorList>
    </citation>
    <scope>NUCLEOTIDE SEQUENCE [LARGE SCALE GENOMIC DNA]</scope>
    <source>
        <strain evidence="1">Clostridium ultunense strain Esp</strain>
    </source>
</reference>
<dbReference type="Proteomes" id="UP000245423">
    <property type="component" value="Chromosome 1"/>
</dbReference>
<dbReference type="AlphaFoldDB" id="A0A1M4PPZ5"/>
<protein>
    <submittedName>
        <fullName evidence="1">Uncharacterized protein</fullName>
    </submittedName>
</protein>
<accession>A0A1M4PPZ5</accession>